<protein>
    <recommendedName>
        <fullName evidence="7">Apoptosis-inducing TAF9-like domain 1 family protein</fullName>
    </recommendedName>
</protein>
<dbReference type="Proteomes" id="UP000799302">
    <property type="component" value="Unassembled WGS sequence"/>
</dbReference>
<dbReference type="InterPro" id="IPR029003">
    <property type="entry name" value="CENP-S/Mhf1"/>
</dbReference>
<keyword evidence="6" id="KW-1185">Reference proteome</keyword>
<comment type="similarity">
    <text evidence="1">Belongs to the TAF9 family. CENP-S/MHF1 subfamily.</text>
</comment>
<dbReference type="GO" id="GO:0031297">
    <property type="term" value="P:replication fork processing"/>
    <property type="evidence" value="ECO:0007669"/>
    <property type="project" value="TreeGrafter"/>
</dbReference>
<evidence type="ECO:0000313" key="5">
    <source>
        <dbReference type="EMBL" id="KAF2668667.1"/>
    </source>
</evidence>
<evidence type="ECO:0000256" key="4">
    <source>
        <dbReference type="ARBA" id="ARBA00023204"/>
    </source>
</evidence>
<evidence type="ECO:0000256" key="2">
    <source>
        <dbReference type="ARBA" id="ARBA00022763"/>
    </source>
</evidence>
<evidence type="ECO:0000313" key="6">
    <source>
        <dbReference type="Proteomes" id="UP000799302"/>
    </source>
</evidence>
<accession>A0A6A6UB45</accession>
<dbReference type="Pfam" id="PF15630">
    <property type="entry name" value="CENP-S"/>
    <property type="match status" value="1"/>
</dbReference>
<dbReference type="PANTHER" id="PTHR22980">
    <property type="entry name" value="CORTISTATIN"/>
    <property type="match status" value="1"/>
</dbReference>
<dbReference type="GO" id="GO:0000712">
    <property type="term" value="P:resolution of meiotic recombination intermediates"/>
    <property type="evidence" value="ECO:0007669"/>
    <property type="project" value="TreeGrafter"/>
</dbReference>
<dbReference type="GO" id="GO:0006281">
    <property type="term" value="P:DNA repair"/>
    <property type="evidence" value="ECO:0007669"/>
    <property type="project" value="UniProtKB-KW"/>
</dbReference>
<organism evidence="5 6">
    <name type="scientific">Microthyrium microscopicum</name>
    <dbReference type="NCBI Taxonomy" id="703497"/>
    <lineage>
        <taxon>Eukaryota</taxon>
        <taxon>Fungi</taxon>
        <taxon>Dikarya</taxon>
        <taxon>Ascomycota</taxon>
        <taxon>Pezizomycotina</taxon>
        <taxon>Dothideomycetes</taxon>
        <taxon>Dothideomycetes incertae sedis</taxon>
        <taxon>Microthyriales</taxon>
        <taxon>Microthyriaceae</taxon>
        <taxon>Microthyrium</taxon>
    </lineage>
</organism>
<dbReference type="GO" id="GO:0071821">
    <property type="term" value="C:FANCM-MHF complex"/>
    <property type="evidence" value="ECO:0007669"/>
    <property type="project" value="InterPro"/>
</dbReference>
<keyword evidence="2" id="KW-0227">DNA damage</keyword>
<dbReference type="Gene3D" id="1.10.20.10">
    <property type="entry name" value="Histone, subunit A"/>
    <property type="match status" value="1"/>
</dbReference>
<dbReference type="GO" id="GO:0046982">
    <property type="term" value="F:protein heterodimerization activity"/>
    <property type="evidence" value="ECO:0007669"/>
    <property type="project" value="InterPro"/>
</dbReference>
<sequence length="109" mass="12151">MATNEETEQRLKSALWYAIGQIIDEDSLRSDSNVTPQFIGALTEMAWAQIETVAKDLECFAKHAGRTQISTDDVMLLARRNEGLESVMRTHLETLRAEKADGGARGGRR</sequence>
<reference evidence="5" key="1">
    <citation type="journal article" date="2020" name="Stud. Mycol.">
        <title>101 Dothideomycetes genomes: a test case for predicting lifestyles and emergence of pathogens.</title>
        <authorList>
            <person name="Haridas S."/>
            <person name="Albert R."/>
            <person name="Binder M."/>
            <person name="Bloem J."/>
            <person name="Labutti K."/>
            <person name="Salamov A."/>
            <person name="Andreopoulos B."/>
            <person name="Baker S."/>
            <person name="Barry K."/>
            <person name="Bills G."/>
            <person name="Bluhm B."/>
            <person name="Cannon C."/>
            <person name="Castanera R."/>
            <person name="Culley D."/>
            <person name="Daum C."/>
            <person name="Ezra D."/>
            <person name="Gonzalez J."/>
            <person name="Henrissat B."/>
            <person name="Kuo A."/>
            <person name="Liang C."/>
            <person name="Lipzen A."/>
            <person name="Lutzoni F."/>
            <person name="Magnuson J."/>
            <person name="Mondo S."/>
            <person name="Nolan M."/>
            <person name="Ohm R."/>
            <person name="Pangilinan J."/>
            <person name="Park H.-J."/>
            <person name="Ramirez L."/>
            <person name="Alfaro M."/>
            <person name="Sun H."/>
            <person name="Tritt A."/>
            <person name="Yoshinaga Y."/>
            <person name="Zwiers L.-H."/>
            <person name="Turgeon B."/>
            <person name="Goodwin S."/>
            <person name="Spatafora J."/>
            <person name="Crous P."/>
            <person name="Grigoriev I."/>
        </authorList>
    </citation>
    <scope>NUCLEOTIDE SEQUENCE</scope>
    <source>
        <strain evidence="5">CBS 115976</strain>
    </source>
</reference>
<evidence type="ECO:0008006" key="7">
    <source>
        <dbReference type="Google" id="ProtNLM"/>
    </source>
</evidence>
<proteinExistence type="inferred from homology"/>
<name>A0A6A6UB45_9PEZI</name>
<dbReference type="SUPFAM" id="SSF47113">
    <property type="entry name" value="Histone-fold"/>
    <property type="match status" value="1"/>
</dbReference>
<dbReference type="InterPro" id="IPR009072">
    <property type="entry name" value="Histone-fold"/>
</dbReference>
<dbReference type="GO" id="GO:0003682">
    <property type="term" value="F:chromatin binding"/>
    <property type="evidence" value="ECO:0007669"/>
    <property type="project" value="TreeGrafter"/>
</dbReference>
<dbReference type="EMBL" id="MU004236">
    <property type="protein sequence ID" value="KAF2668667.1"/>
    <property type="molecule type" value="Genomic_DNA"/>
</dbReference>
<dbReference type="CDD" id="cd22919">
    <property type="entry name" value="HFD_CENP-S"/>
    <property type="match status" value="1"/>
</dbReference>
<dbReference type="AlphaFoldDB" id="A0A6A6UB45"/>
<dbReference type="PANTHER" id="PTHR22980:SF0">
    <property type="entry name" value="CENTROMERE PROTEIN S"/>
    <property type="match status" value="1"/>
</dbReference>
<evidence type="ECO:0000256" key="3">
    <source>
        <dbReference type="ARBA" id="ARBA00023125"/>
    </source>
</evidence>
<gene>
    <name evidence="5" type="ORF">BT63DRAFT_480056</name>
</gene>
<evidence type="ECO:0000256" key="1">
    <source>
        <dbReference type="ARBA" id="ARBA00006612"/>
    </source>
</evidence>
<dbReference type="OrthoDB" id="1872155at2759"/>
<keyword evidence="4" id="KW-0234">DNA repair</keyword>
<keyword evidence="3" id="KW-0238">DNA-binding</keyword>
<dbReference type="GO" id="GO:0003677">
    <property type="term" value="F:DNA binding"/>
    <property type="evidence" value="ECO:0007669"/>
    <property type="project" value="UniProtKB-KW"/>
</dbReference>